<dbReference type="HOGENOM" id="CLU_875504_0_0_1"/>
<dbReference type="OrthoDB" id="1937661at2759"/>
<dbReference type="Proteomes" id="UP000017836">
    <property type="component" value="Unassembled WGS sequence"/>
</dbReference>
<sequence length="337" mass="36354">MGCVSSKMMLKSSSYRDEHRRMVNGLPALEDLFVATGGEQFLALVCTANTVTRKLQAGQALPKPNAALLESHAVNNLYEGQGSPEVINTWELMAGLEDDTHQGIEPNNCSGGHDVPIQSENSQRNGVISPQHGSYLTIETVNSTGSHELTTDISEKSGKQQEGSAINPLVHPANVSLGEKSKVELMDNKVGKLTRFGKDLSSQESENMTLGDRAKEFAEKGRNSLSLRRAAITRELTSLSIPTTVDLQALADFPAATVTSLTDWIQSGGQLFSPGATGTPKFGPLMSPKCSGKGILTFEEVGNEDEEFAGLDPEFLEALEEALEELSKEEECVMREI</sequence>
<accession>U5DF64</accession>
<dbReference type="KEGG" id="atr:18447411"/>
<dbReference type="eggNOG" id="ENOG502S0KC">
    <property type="taxonomic scope" value="Eukaryota"/>
</dbReference>
<proteinExistence type="predicted"/>
<dbReference type="Gramene" id="ERN19038">
    <property type="protein sequence ID" value="ERN19038"/>
    <property type="gene ID" value="AMTR_s00061p00071760"/>
</dbReference>
<organism evidence="1 2">
    <name type="scientific">Amborella trichopoda</name>
    <dbReference type="NCBI Taxonomy" id="13333"/>
    <lineage>
        <taxon>Eukaryota</taxon>
        <taxon>Viridiplantae</taxon>
        <taxon>Streptophyta</taxon>
        <taxon>Embryophyta</taxon>
        <taxon>Tracheophyta</taxon>
        <taxon>Spermatophyta</taxon>
        <taxon>Magnoliopsida</taxon>
        <taxon>Amborellales</taxon>
        <taxon>Amborellaceae</taxon>
        <taxon>Amborella</taxon>
    </lineage>
</organism>
<gene>
    <name evidence="1" type="ORF">AMTR_s00061p00071760</name>
</gene>
<name>U5DF64_AMBTC</name>
<evidence type="ECO:0000313" key="1">
    <source>
        <dbReference type="EMBL" id="ERN19038.1"/>
    </source>
</evidence>
<protein>
    <submittedName>
        <fullName evidence="1">Uncharacterized protein</fullName>
    </submittedName>
</protein>
<dbReference type="AlphaFoldDB" id="U5DF64"/>
<dbReference type="EMBL" id="KI392075">
    <property type="protein sequence ID" value="ERN19038.1"/>
    <property type="molecule type" value="Genomic_DNA"/>
</dbReference>
<evidence type="ECO:0000313" key="2">
    <source>
        <dbReference type="Proteomes" id="UP000017836"/>
    </source>
</evidence>
<keyword evidence="2" id="KW-1185">Reference proteome</keyword>
<reference evidence="2" key="1">
    <citation type="journal article" date="2013" name="Science">
        <title>The Amborella genome and the evolution of flowering plants.</title>
        <authorList>
            <consortium name="Amborella Genome Project"/>
        </authorList>
    </citation>
    <scope>NUCLEOTIDE SEQUENCE [LARGE SCALE GENOMIC DNA]</scope>
</reference>